<reference evidence="1 2" key="1">
    <citation type="submission" date="2012-11" db="EMBL/GenBank/DDBJ databases">
        <title>FINISHED of Natronococcus occultus SP4, DSM 3396.</title>
        <authorList>
            <consortium name="DOE Joint Genome Institute"/>
            <person name="Eisen J."/>
            <person name="Huntemann M."/>
            <person name="Wei C.-L."/>
            <person name="Han J."/>
            <person name="Detter J.C."/>
            <person name="Han C."/>
            <person name="Tapia R."/>
            <person name="Chen A."/>
            <person name="Kyrpides N."/>
            <person name="Mavromatis K."/>
            <person name="Markowitz V."/>
            <person name="Szeto E."/>
            <person name="Ivanova N."/>
            <person name="Mikhailova N."/>
            <person name="Ovchinnikova G."/>
            <person name="Pagani I."/>
            <person name="Pati A."/>
            <person name="Goodwin L."/>
            <person name="Nordberg H.P."/>
            <person name="Cantor M.N."/>
            <person name="Hua S.X."/>
            <person name="Woyke T."/>
            <person name="Eisen J."/>
            <person name="Klenk H.-P."/>
            <person name="Klenk H.-P."/>
        </authorList>
    </citation>
    <scope>NUCLEOTIDE SEQUENCE [LARGE SCALE GENOMIC DNA]</scope>
    <source>
        <strain evidence="1 2">SP4</strain>
    </source>
</reference>
<evidence type="ECO:0000313" key="1">
    <source>
        <dbReference type="EMBL" id="AGB38993.1"/>
    </source>
</evidence>
<gene>
    <name evidence="1" type="ORF">Natoc_3255</name>
</gene>
<evidence type="ECO:0000313" key="2">
    <source>
        <dbReference type="Proteomes" id="UP000010878"/>
    </source>
</evidence>
<name>L0K4F9_9EURY</name>
<keyword evidence="2" id="KW-1185">Reference proteome</keyword>
<proteinExistence type="predicted"/>
<protein>
    <submittedName>
        <fullName evidence="1">Uncharacterized protein</fullName>
    </submittedName>
</protein>
<dbReference type="KEGG" id="nou:Natoc_3255"/>
<sequence>MRTPHAFSFVASSSENGFPSVTPPLPHPRSVADFISHTGGGGYTAGVLPLVDGSENHFAHGDSDFADHGGLIAVTGTVPLAAPERDGFDRPVGRGDRF</sequence>
<organism evidence="1 2">
    <name type="scientific">Natronococcus occultus SP4</name>
    <dbReference type="NCBI Taxonomy" id="694430"/>
    <lineage>
        <taxon>Archaea</taxon>
        <taxon>Methanobacteriati</taxon>
        <taxon>Methanobacteriota</taxon>
        <taxon>Stenosarchaea group</taxon>
        <taxon>Halobacteria</taxon>
        <taxon>Halobacteriales</taxon>
        <taxon>Natrialbaceae</taxon>
        <taxon>Natronococcus</taxon>
    </lineage>
</organism>
<dbReference type="EMBL" id="CP003929">
    <property type="protein sequence ID" value="AGB38993.1"/>
    <property type="molecule type" value="Genomic_DNA"/>
</dbReference>
<dbReference type="AlphaFoldDB" id="L0K4F9"/>
<accession>L0K4F9</accession>
<dbReference type="HOGENOM" id="CLU_2327336_0_0_2"/>
<dbReference type="Proteomes" id="UP000010878">
    <property type="component" value="Chromosome"/>
</dbReference>